<dbReference type="KEGG" id="simp:C6571_04985"/>
<dbReference type="PROSITE" id="PS51257">
    <property type="entry name" value="PROKAR_LIPOPROTEIN"/>
    <property type="match status" value="1"/>
</dbReference>
<name>A0A2S0MXV9_9BURK</name>
<reference evidence="1 2" key="1">
    <citation type="submission" date="2018-03" db="EMBL/GenBank/DDBJ databases">
        <title>Genome sequencing of Simplicispira sp.</title>
        <authorList>
            <person name="Kim S.-J."/>
            <person name="Heo J."/>
            <person name="Kwon S.-W."/>
        </authorList>
    </citation>
    <scope>NUCLEOTIDE SEQUENCE [LARGE SCALE GENOMIC DNA]</scope>
    <source>
        <strain evidence="1 2">SC1-8</strain>
    </source>
</reference>
<dbReference type="SUPFAM" id="SSF51004">
    <property type="entry name" value="C-terminal (heme d1) domain of cytochrome cd1-nitrite reductase"/>
    <property type="match status" value="1"/>
</dbReference>
<sequence>MAFSRWFFAPAVLAIFIVGGCQTNQSALEASVKPPTSPQGVVSRTQIELPQAWGGQVRCGQHGCLLAAVEHEENVVALHRLTGRTSQMLDRQKVAYHPDSAIWLSDDLVAAAVETTASIDIFRLAGDKLIPVTQLPVGFGPRDVVLVQADKDRYRLLATPYRGREVAWIDWQEKPNTVQVTKTSWCEAPWHPVKVKQLPGLAGAAIATACLDGRQVVAVSEADLQAPPRILAKFDAIARQARPSPSGNWLYVALETGGRNARIDMANGELQWLPAAPTGAVSVAPLADDLVIWGDDARLTLQRLDAQGAVLETRELRTSGFSTSLQLVDIDGDGELDVIVLNSSDKRSDVIYGPLWERATPRS</sequence>
<evidence type="ECO:0000313" key="1">
    <source>
        <dbReference type="EMBL" id="AVO40724.1"/>
    </source>
</evidence>
<dbReference type="EMBL" id="CP027669">
    <property type="protein sequence ID" value="AVO40724.1"/>
    <property type="molecule type" value="Genomic_DNA"/>
</dbReference>
<dbReference type="InterPro" id="IPR011048">
    <property type="entry name" value="Haem_d1_sf"/>
</dbReference>
<keyword evidence="2" id="KW-1185">Reference proteome</keyword>
<dbReference type="AlphaFoldDB" id="A0A2S0MXV9"/>
<evidence type="ECO:0000313" key="2">
    <source>
        <dbReference type="Proteomes" id="UP000239326"/>
    </source>
</evidence>
<accession>A0A2S0MXV9</accession>
<gene>
    <name evidence="1" type="ORF">C6571_04985</name>
</gene>
<proteinExistence type="predicted"/>
<evidence type="ECO:0008006" key="3">
    <source>
        <dbReference type="Google" id="ProtNLM"/>
    </source>
</evidence>
<dbReference type="Proteomes" id="UP000239326">
    <property type="component" value="Chromosome"/>
</dbReference>
<protein>
    <recommendedName>
        <fullName evidence="3">VCBS repeat-containing protein</fullName>
    </recommendedName>
</protein>
<organism evidence="1 2">
    <name type="scientific">Simplicispira suum</name>
    <dbReference type="NCBI Taxonomy" id="2109915"/>
    <lineage>
        <taxon>Bacteria</taxon>
        <taxon>Pseudomonadati</taxon>
        <taxon>Pseudomonadota</taxon>
        <taxon>Betaproteobacteria</taxon>
        <taxon>Burkholderiales</taxon>
        <taxon>Comamonadaceae</taxon>
        <taxon>Simplicispira</taxon>
    </lineage>
</organism>